<proteinExistence type="predicted"/>
<sequence length="133" mass="13732">MLASVAGQQAQPAAVVPNVTSITVPATAAPSMVEGTVIAPEQPQTDFFSQSVPLATQPVTTSSDFDSLLMSTTTAAVTPLFPATASAQPMSEQPSSTSFAIPFEDPITSAVTTEYVIPHTTTGPVLAPQFCYQ</sequence>
<reference evidence="1 2" key="1">
    <citation type="journal article" date="2020" name="Front. Microbiol.">
        <title>Phenotypic and Genetic Characterization of the Cheese Ripening Yeast Geotrichum candidum.</title>
        <authorList>
            <person name="Perkins V."/>
            <person name="Vignola S."/>
            <person name="Lessard M.H."/>
            <person name="Plante P.L."/>
            <person name="Corbeil J."/>
            <person name="Dugat-Bony E."/>
            <person name="Frenette M."/>
            <person name="Labrie S."/>
        </authorList>
    </citation>
    <scope>NUCLEOTIDE SEQUENCE [LARGE SCALE GENOMIC DNA]</scope>
    <source>
        <strain evidence="1 2">LMA-1147</strain>
    </source>
</reference>
<evidence type="ECO:0000313" key="2">
    <source>
        <dbReference type="Proteomes" id="UP000744676"/>
    </source>
</evidence>
<comment type="caution">
    <text evidence="1">The sequence shown here is derived from an EMBL/GenBank/DDBJ whole genome shotgun (WGS) entry which is preliminary data.</text>
</comment>
<accession>A0ACB6V667</accession>
<dbReference type="Proteomes" id="UP000744676">
    <property type="component" value="Unassembled WGS sequence"/>
</dbReference>
<dbReference type="EMBL" id="QVQA01000035">
    <property type="protein sequence ID" value="KAF5099233.1"/>
    <property type="molecule type" value="Genomic_DNA"/>
</dbReference>
<protein>
    <submittedName>
        <fullName evidence="1">Uncharacterized protein</fullName>
    </submittedName>
</protein>
<gene>
    <name evidence="1" type="ORF">D0Z00_001736</name>
</gene>
<evidence type="ECO:0000313" key="1">
    <source>
        <dbReference type="EMBL" id="KAF5099233.1"/>
    </source>
</evidence>
<keyword evidence="2" id="KW-1185">Reference proteome</keyword>
<name>A0ACB6V667_9ASCO</name>
<organism evidence="1 2">
    <name type="scientific">Geotrichum galactomycetum</name>
    <dbReference type="NCBI Taxonomy" id="27317"/>
    <lineage>
        <taxon>Eukaryota</taxon>
        <taxon>Fungi</taxon>
        <taxon>Dikarya</taxon>
        <taxon>Ascomycota</taxon>
        <taxon>Saccharomycotina</taxon>
        <taxon>Dipodascomycetes</taxon>
        <taxon>Dipodascales</taxon>
        <taxon>Dipodascaceae</taxon>
        <taxon>Geotrichum</taxon>
    </lineage>
</organism>